<dbReference type="InterPro" id="IPR052173">
    <property type="entry name" value="Beta-lactam_resp_regulator"/>
</dbReference>
<comment type="similarity">
    <text evidence="6">Belongs to the peptidase M48 family.</text>
</comment>
<reference evidence="9 10" key="1">
    <citation type="submission" date="2020-08" db="EMBL/GenBank/DDBJ databases">
        <title>Sequencing the genomes of 1000 actinobacteria strains.</title>
        <authorList>
            <person name="Klenk H.-P."/>
        </authorList>
    </citation>
    <scope>NUCLEOTIDE SEQUENCE [LARGE SCALE GENOMIC DNA]</scope>
    <source>
        <strain evidence="9 10">DSM 45486</strain>
    </source>
</reference>
<organism evidence="9 10">
    <name type="scientific">Saccharothrix ecbatanensis</name>
    <dbReference type="NCBI Taxonomy" id="1105145"/>
    <lineage>
        <taxon>Bacteria</taxon>
        <taxon>Bacillati</taxon>
        <taxon>Actinomycetota</taxon>
        <taxon>Actinomycetes</taxon>
        <taxon>Pseudonocardiales</taxon>
        <taxon>Pseudonocardiaceae</taxon>
        <taxon>Saccharothrix</taxon>
    </lineage>
</organism>
<feature type="transmembrane region" description="Helical" evidence="7">
    <location>
        <begin position="34"/>
        <end position="59"/>
    </location>
</feature>
<dbReference type="EMBL" id="JACHMO010000001">
    <property type="protein sequence ID" value="MBB5804257.1"/>
    <property type="molecule type" value="Genomic_DNA"/>
</dbReference>
<comment type="cofactor">
    <cofactor evidence="6">
        <name>Zn(2+)</name>
        <dbReference type="ChEBI" id="CHEBI:29105"/>
    </cofactor>
    <text evidence="6">Binds 1 zinc ion per subunit.</text>
</comment>
<accession>A0A7W9HL08</accession>
<dbReference type="CDD" id="cd07326">
    <property type="entry name" value="M56_BlaR1_MecR1_like"/>
    <property type="match status" value="1"/>
</dbReference>
<dbReference type="InterPro" id="IPR001915">
    <property type="entry name" value="Peptidase_M48"/>
</dbReference>
<keyword evidence="5 6" id="KW-0482">Metalloprotease</keyword>
<evidence type="ECO:0000256" key="4">
    <source>
        <dbReference type="ARBA" id="ARBA00022833"/>
    </source>
</evidence>
<protein>
    <submittedName>
        <fullName evidence="9">Zn-dependent protease with chaperone function</fullName>
    </submittedName>
</protein>
<sequence length="313" mass="32410">MTVAVALMLGAGLVAWFGPRGLRRLTAVGVHPRVVLVAWLSSIVSVVTTSGLAVTALVLPDHGAHAFAGFPHCFEVLLHGSPPRVEALSGAVGVLLLAGLLVRLAVMGTGLVRRRARARREHLAVLRLAARLEPGSPTMLWLDHEEPLAFSLAGCPGVVVATEGLARRLAGAQVDAVLVHERAHLRGRHHLLITAADAVSALLPFLPLFRQAPTAVRELVELAADAAAVRVCGAAVVRAALTAVTGDGAPGSALAMGRDAVEARLAHLRYADHHPGRTRTAVTCGIAGVITMALPPFAALSGLLTLVTLTCSA</sequence>
<evidence type="ECO:0000256" key="5">
    <source>
        <dbReference type="ARBA" id="ARBA00023049"/>
    </source>
</evidence>
<name>A0A7W9HL08_9PSEU</name>
<keyword evidence="4 6" id="KW-0862">Zinc</keyword>
<evidence type="ECO:0000256" key="2">
    <source>
        <dbReference type="ARBA" id="ARBA00022723"/>
    </source>
</evidence>
<evidence type="ECO:0000313" key="9">
    <source>
        <dbReference type="EMBL" id="MBB5804257.1"/>
    </source>
</evidence>
<dbReference type="PANTHER" id="PTHR34978:SF3">
    <property type="entry name" value="SLR0241 PROTEIN"/>
    <property type="match status" value="1"/>
</dbReference>
<keyword evidence="7" id="KW-1133">Transmembrane helix</keyword>
<keyword evidence="10" id="KW-1185">Reference proteome</keyword>
<dbReference type="Proteomes" id="UP000552097">
    <property type="component" value="Unassembled WGS sequence"/>
</dbReference>
<feature type="transmembrane region" description="Helical" evidence="7">
    <location>
        <begin position="87"/>
        <end position="112"/>
    </location>
</feature>
<dbReference type="Pfam" id="PF01435">
    <property type="entry name" value="Peptidase_M48"/>
    <property type="match status" value="1"/>
</dbReference>
<proteinExistence type="inferred from homology"/>
<dbReference type="PANTHER" id="PTHR34978">
    <property type="entry name" value="POSSIBLE SENSOR-TRANSDUCER PROTEIN BLAR"/>
    <property type="match status" value="1"/>
</dbReference>
<gene>
    <name evidence="9" type="ORF">F4560_004025</name>
</gene>
<evidence type="ECO:0000256" key="3">
    <source>
        <dbReference type="ARBA" id="ARBA00022801"/>
    </source>
</evidence>
<evidence type="ECO:0000256" key="1">
    <source>
        <dbReference type="ARBA" id="ARBA00022670"/>
    </source>
</evidence>
<dbReference type="GO" id="GO:0046872">
    <property type="term" value="F:metal ion binding"/>
    <property type="evidence" value="ECO:0007669"/>
    <property type="project" value="UniProtKB-KW"/>
</dbReference>
<evidence type="ECO:0000256" key="7">
    <source>
        <dbReference type="SAM" id="Phobius"/>
    </source>
</evidence>
<evidence type="ECO:0000256" key="6">
    <source>
        <dbReference type="RuleBase" id="RU003983"/>
    </source>
</evidence>
<dbReference type="GO" id="GO:0004222">
    <property type="term" value="F:metalloendopeptidase activity"/>
    <property type="evidence" value="ECO:0007669"/>
    <property type="project" value="InterPro"/>
</dbReference>
<evidence type="ECO:0000259" key="8">
    <source>
        <dbReference type="Pfam" id="PF01435"/>
    </source>
</evidence>
<dbReference type="Gene3D" id="3.30.2010.10">
    <property type="entry name" value="Metalloproteases ('zincins'), catalytic domain"/>
    <property type="match status" value="1"/>
</dbReference>
<keyword evidence="2" id="KW-0479">Metal-binding</keyword>
<comment type="caution">
    <text evidence="9">The sequence shown here is derived from an EMBL/GenBank/DDBJ whole genome shotgun (WGS) entry which is preliminary data.</text>
</comment>
<dbReference type="AlphaFoldDB" id="A0A7W9HL08"/>
<feature type="transmembrane region" description="Helical" evidence="7">
    <location>
        <begin position="6"/>
        <end position="22"/>
    </location>
</feature>
<keyword evidence="7" id="KW-0812">Transmembrane</keyword>
<keyword evidence="7" id="KW-0472">Membrane</keyword>
<keyword evidence="1 6" id="KW-0645">Protease</keyword>
<evidence type="ECO:0000313" key="10">
    <source>
        <dbReference type="Proteomes" id="UP000552097"/>
    </source>
</evidence>
<feature type="domain" description="Peptidase M48" evidence="8">
    <location>
        <begin position="125"/>
        <end position="206"/>
    </location>
</feature>
<dbReference type="RefSeq" id="WP_184922037.1">
    <property type="nucleotide sequence ID" value="NZ_JACHMO010000001.1"/>
</dbReference>
<keyword evidence="3 6" id="KW-0378">Hydrolase</keyword>
<dbReference type="GO" id="GO:0006508">
    <property type="term" value="P:proteolysis"/>
    <property type="evidence" value="ECO:0007669"/>
    <property type="project" value="UniProtKB-KW"/>
</dbReference>